<accession>A0A1J1HH12</accession>
<protein>
    <submittedName>
        <fullName evidence="1">CLUMA_CG000533, isoform A</fullName>
    </submittedName>
</protein>
<name>A0A1J1HH12_9DIPT</name>
<proteinExistence type="predicted"/>
<evidence type="ECO:0000313" key="1">
    <source>
        <dbReference type="EMBL" id="CRK86700.1"/>
    </source>
</evidence>
<evidence type="ECO:0000313" key="2">
    <source>
        <dbReference type="Proteomes" id="UP000183832"/>
    </source>
</evidence>
<keyword evidence="2" id="KW-1185">Reference proteome</keyword>
<reference evidence="1 2" key="1">
    <citation type="submission" date="2015-04" db="EMBL/GenBank/DDBJ databases">
        <authorList>
            <person name="Syromyatnikov M.Y."/>
            <person name="Popov V.N."/>
        </authorList>
    </citation>
    <scope>NUCLEOTIDE SEQUENCE [LARGE SCALE GENOMIC DNA]</scope>
</reference>
<dbReference type="EMBL" id="CVRI01000002">
    <property type="protein sequence ID" value="CRK86700.1"/>
    <property type="molecule type" value="Genomic_DNA"/>
</dbReference>
<sequence length="114" mass="13025">MANRDRFKPCSGSQLVSMRHSSVINAAHNLNANRREISDKLNPKTDFKISDLKSQSCNERTLITTQQQTPVADRCCEMKDKPLKFHLVSITEYLKETTVMSGNGIDLKRYKLTH</sequence>
<gene>
    <name evidence="1" type="ORF">CLUMA_CG000533</name>
</gene>
<organism evidence="1 2">
    <name type="scientific">Clunio marinus</name>
    <dbReference type="NCBI Taxonomy" id="568069"/>
    <lineage>
        <taxon>Eukaryota</taxon>
        <taxon>Metazoa</taxon>
        <taxon>Ecdysozoa</taxon>
        <taxon>Arthropoda</taxon>
        <taxon>Hexapoda</taxon>
        <taxon>Insecta</taxon>
        <taxon>Pterygota</taxon>
        <taxon>Neoptera</taxon>
        <taxon>Endopterygota</taxon>
        <taxon>Diptera</taxon>
        <taxon>Nematocera</taxon>
        <taxon>Chironomoidea</taxon>
        <taxon>Chironomidae</taxon>
        <taxon>Clunio</taxon>
    </lineage>
</organism>
<dbReference type="AlphaFoldDB" id="A0A1J1HH12"/>
<dbReference type="Proteomes" id="UP000183832">
    <property type="component" value="Unassembled WGS sequence"/>
</dbReference>